<dbReference type="InterPro" id="IPR017732">
    <property type="entry name" value="T4/T6SS_DotU"/>
</dbReference>
<evidence type="ECO:0000313" key="4">
    <source>
        <dbReference type="EMBL" id="TWT48218.1"/>
    </source>
</evidence>
<proteinExistence type="predicted"/>
<dbReference type="Pfam" id="PF09850">
    <property type="entry name" value="DotU"/>
    <property type="match status" value="1"/>
</dbReference>
<protein>
    <recommendedName>
        <fullName evidence="3">Type IV / VI secretion system DotU domain-containing protein</fullName>
    </recommendedName>
</protein>
<feature type="coiled-coil region" evidence="1">
    <location>
        <begin position="28"/>
        <end position="55"/>
    </location>
</feature>
<dbReference type="AlphaFoldDB" id="A0A5C5WBG1"/>
<gene>
    <name evidence="4" type="ORF">KOR42_40090</name>
</gene>
<dbReference type="RefSeq" id="WP_146511418.1">
    <property type="nucleotide sequence ID" value="NZ_SIHI01000020.1"/>
</dbReference>
<dbReference type="Gene3D" id="1.25.40.590">
    <property type="entry name" value="Type IV / VI secretion system, DotU"/>
    <property type="match status" value="1"/>
</dbReference>
<keyword evidence="2" id="KW-1133">Transmembrane helix</keyword>
<comment type="caution">
    <text evidence="4">The sequence shown here is derived from an EMBL/GenBank/DDBJ whole genome shotgun (WGS) entry which is preliminary data.</text>
</comment>
<name>A0A5C5WBG1_9PLAN</name>
<accession>A0A5C5WBG1</accession>
<keyword evidence="5" id="KW-1185">Reference proteome</keyword>
<keyword evidence="2" id="KW-0472">Membrane</keyword>
<evidence type="ECO:0000256" key="2">
    <source>
        <dbReference type="SAM" id="Phobius"/>
    </source>
</evidence>
<feature type="transmembrane region" description="Helical" evidence="2">
    <location>
        <begin position="195"/>
        <end position="215"/>
    </location>
</feature>
<evidence type="ECO:0000313" key="5">
    <source>
        <dbReference type="Proteomes" id="UP000317243"/>
    </source>
</evidence>
<dbReference type="InterPro" id="IPR038522">
    <property type="entry name" value="T4/T6SS_DotU_sf"/>
</dbReference>
<dbReference type="Proteomes" id="UP000317243">
    <property type="component" value="Unassembled WGS sequence"/>
</dbReference>
<keyword evidence="2" id="KW-0812">Transmembrane</keyword>
<keyword evidence="1" id="KW-0175">Coiled coil</keyword>
<evidence type="ECO:0000256" key="1">
    <source>
        <dbReference type="SAM" id="Coils"/>
    </source>
</evidence>
<dbReference type="EMBL" id="SIHI01000020">
    <property type="protein sequence ID" value="TWT48218.1"/>
    <property type="molecule type" value="Genomic_DNA"/>
</dbReference>
<evidence type="ECO:0000259" key="3">
    <source>
        <dbReference type="Pfam" id="PF09850"/>
    </source>
</evidence>
<organism evidence="4 5">
    <name type="scientific">Thalassoglobus neptunius</name>
    <dbReference type="NCBI Taxonomy" id="1938619"/>
    <lineage>
        <taxon>Bacteria</taxon>
        <taxon>Pseudomonadati</taxon>
        <taxon>Planctomycetota</taxon>
        <taxon>Planctomycetia</taxon>
        <taxon>Planctomycetales</taxon>
        <taxon>Planctomycetaceae</taxon>
        <taxon>Thalassoglobus</taxon>
    </lineage>
</organism>
<feature type="domain" description="Type IV / VI secretion system DotU" evidence="3">
    <location>
        <begin position="7"/>
        <end position="213"/>
    </location>
</feature>
<reference evidence="4 5" key="1">
    <citation type="submission" date="2019-02" db="EMBL/GenBank/DDBJ databases">
        <title>Deep-cultivation of Planctomycetes and their phenomic and genomic characterization uncovers novel biology.</title>
        <authorList>
            <person name="Wiegand S."/>
            <person name="Jogler M."/>
            <person name="Boedeker C."/>
            <person name="Pinto D."/>
            <person name="Vollmers J."/>
            <person name="Rivas-Marin E."/>
            <person name="Kohn T."/>
            <person name="Peeters S.H."/>
            <person name="Heuer A."/>
            <person name="Rast P."/>
            <person name="Oberbeckmann S."/>
            <person name="Bunk B."/>
            <person name="Jeske O."/>
            <person name="Meyerdierks A."/>
            <person name="Storesund J.E."/>
            <person name="Kallscheuer N."/>
            <person name="Luecker S."/>
            <person name="Lage O.M."/>
            <person name="Pohl T."/>
            <person name="Merkel B.J."/>
            <person name="Hornburger P."/>
            <person name="Mueller R.-W."/>
            <person name="Bruemmer F."/>
            <person name="Labrenz M."/>
            <person name="Spormann A.M."/>
            <person name="Op Den Camp H."/>
            <person name="Overmann J."/>
            <person name="Amann R."/>
            <person name="Jetten M.S.M."/>
            <person name="Mascher T."/>
            <person name="Medema M.H."/>
            <person name="Devos D.P."/>
            <person name="Kaster A.-K."/>
            <person name="Ovreas L."/>
            <person name="Rohde M."/>
            <person name="Galperin M.Y."/>
            <person name="Jogler C."/>
        </authorList>
    </citation>
    <scope>NUCLEOTIDE SEQUENCE [LARGE SCALE GENOMIC DNA]</scope>
    <source>
        <strain evidence="4 5">KOR42</strain>
    </source>
</reference>
<sequence length="217" mass="24741">MAETLITLTQPFFLKSLNLISDRSHDSARDLSRLQKELSAELQALEHKVNSGQARVSPEDWQLAKRGLIYWVDEILVQHIDDWEDFVLEHVFYDERNRAWKFYLQGENSLVTGSPDVAELYYLAVVLGFVGDIQGAFQEKNTDMPGHKTDPDEARKFWAQQLQSRLHQHASPELQGSKLEGHIDPLPGTTGLTTASAIFSVMLLCMLVLLSWYLLDQ</sequence>
<dbReference type="OrthoDB" id="345640at2"/>